<feature type="transmembrane region" description="Helical" evidence="1">
    <location>
        <begin position="260"/>
        <end position="286"/>
    </location>
</feature>
<reference evidence="3" key="2">
    <citation type="submission" date="2015-01" db="EMBL/GenBank/DDBJ databases">
        <title>Evolutionary Origins and Diversification of the Mycorrhizal Mutualists.</title>
        <authorList>
            <consortium name="DOE Joint Genome Institute"/>
            <consortium name="Mycorrhizal Genomics Consortium"/>
            <person name="Kohler A."/>
            <person name="Kuo A."/>
            <person name="Nagy L.G."/>
            <person name="Floudas D."/>
            <person name="Copeland A."/>
            <person name="Barry K.W."/>
            <person name="Cichocki N."/>
            <person name="Veneault-Fourrey C."/>
            <person name="LaButti K."/>
            <person name="Lindquist E.A."/>
            <person name="Lipzen A."/>
            <person name="Lundell T."/>
            <person name="Morin E."/>
            <person name="Murat C."/>
            <person name="Riley R."/>
            <person name="Ohm R."/>
            <person name="Sun H."/>
            <person name="Tunlid A."/>
            <person name="Henrissat B."/>
            <person name="Grigoriev I.V."/>
            <person name="Hibbett D.S."/>
            <person name="Martin F."/>
        </authorList>
    </citation>
    <scope>NUCLEOTIDE SEQUENCE [LARGE SCALE GENOMIC DNA]</scope>
    <source>
        <strain evidence="3">h7</strain>
    </source>
</reference>
<keyword evidence="3" id="KW-1185">Reference proteome</keyword>
<keyword evidence="1" id="KW-0472">Membrane</keyword>
<evidence type="ECO:0000256" key="1">
    <source>
        <dbReference type="SAM" id="Phobius"/>
    </source>
</evidence>
<evidence type="ECO:0000313" key="3">
    <source>
        <dbReference type="Proteomes" id="UP000053424"/>
    </source>
</evidence>
<evidence type="ECO:0000313" key="2">
    <source>
        <dbReference type="EMBL" id="KIM46887.1"/>
    </source>
</evidence>
<dbReference type="Proteomes" id="UP000053424">
    <property type="component" value="Unassembled WGS sequence"/>
</dbReference>
<accession>A0A0C2Z136</accession>
<proteinExistence type="predicted"/>
<dbReference type="STRING" id="686832.A0A0C2Z136"/>
<dbReference type="OrthoDB" id="9451547at2759"/>
<gene>
    <name evidence="2" type="ORF">M413DRAFT_422382</name>
</gene>
<reference evidence="2 3" key="1">
    <citation type="submission" date="2014-04" db="EMBL/GenBank/DDBJ databases">
        <authorList>
            <consortium name="DOE Joint Genome Institute"/>
            <person name="Kuo A."/>
            <person name="Gay G."/>
            <person name="Dore J."/>
            <person name="Kohler A."/>
            <person name="Nagy L.G."/>
            <person name="Floudas D."/>
            <person name="Copeland A."/>
            <person name="Barry K.W."/>
            <person name="Cichocki N."/>
            <person name="Veneault-Fourrey C."/>
            <person name="LaButti K."/>
            <person name="Lindquist E.A."/>
            <person name="Lipzen A."/>
            <person name="Lundell T."/>
            <person name="Morin E."/>
            <person name="Murat C."/>
            <person name="Sun H."/>
            <person name="Tunlid A."/>
            <person name="Henrissat B."/>
            <person name="Grigoriev I.V."/>
            <person name="Hibbett D.S."/>
            <person name="Martin F."/>
            <person name="Nordberg H.P."/>
            <person name="Cantor M.N."/>
            <person name="Hua S.X."/>
        </authorList>
    </citation>
    <scope>NUCLEOTIDE SEQUENCE [LARGE SCALE GENOMIC DNA]</scope>
    <source>
        <strain evidence="3">h7</strain>
    </source>
</reference>
<keyword evidence="1" id="KW-1133">Transmembrane helix</keyword>
<name>A0A0C2Z136_HEBCY</name>
<sequence length="341" mass="38061">MILLWALRQRRGARHIAHKYAEYGWTTYHGHFIQMGGFVLVDGDDELSTESSAEELGHIKNSEEEISEDKLTPPALNTSLAPPVPEAFVEVDTGAPLVSESSEGGHLPEDQTLQPLAGAHQGSTQKDFESALVADSKDAVQSTSRITSVIPDELEKVGKPEPHESPSVHENERFTALPKVLGFPKKIVLFILRRLDRMRAFRKRSNMLKTPTFYAFPTTSKHINRQSIVNCSVIIIVSAIFGLIHCGGWSFAFPSIPERTLWRVCAITITIVPIVAVGLHLVACAFKLFKIHKKVPWVYLVTGRIALNEAPVFLIPREAFHGFPWKFQGVHGVKREDEMTK</sequence>
<dbReference type="AlphaFoldDB" id="A0A0C2Z136"/>
<dbReference type="HOGENOM" id="CLU_813957_0_0_1"/>
<keyword evidence="1" id="KW-0812">Transmembrane</keyword>
<dbReference type="EMBL" id="KN831770">
    <property type="protein sequence ID" value="KIM46887.1"/>
    <property type="molecule type" value="Genomic_DNA"/>
</dbReference>
<feature type="transmembrane region" description="Helical" evidence="1">
    <location>
        <begin position="228"/>
        <end position="254"/>
    </location>
</feature>
<protein>
    <submittedName>
        <fullName evidence="2">Uncharacterized protein</fullName>
    </submittedName>
</protein>
<organism evidence="2 3">
    <name type="scientific">Hebeloma cylindrosporum</name>
    <dbReference type="NCBI Taxonomy" id="76867"/>
    <lineage>
        <taxon>Eukaryota</taxon>
        <taxon>Fungi</taxon>
        <taxon>Dikarya</taxon>
        <taxon>Basidiomycota</taxon>
        <taxon>Agaricomycotina</taxon>
        <taxon>Agaricomycetes</taxon>
        <taxon>Agaricomycetidae</taxon>
        <taxon>Agaricales</taxon>
        <taxon>Agaricineae</taxon>
        <taxon>Hymenogastraceae</taxon>
        <taxon>Hebeloma</taxon>
    </lineage>
</organism>